<dbReference type="SUPFAM" id="SSF52540">
    <property type="entry name" value="P-loop containing nucleoside triphosphate hydrolases"/>
    <property type="match status" value="1"/>
</dbReference>
<dbReference type="Gene3D" id="3.40.50.300">
    <property type="entry name" value="P-loop containing nucleotide triphosphate hydrolases"/>
    <property type="match status" value="2"/>
</dbReference>
<keyword evidence="3" id="KW-1185">Reference proteome</keyword>
<protein>
    <submittedName>
        <fullName evidence="2">Nuclease-related domain-containing protein</fullName>
    </submittedName>
</protein>
<dbReference type="InterPro" id="IPR011528">
    <property type="entry name" value="NERD"/>
</dbReference>
<dbReference type="AlphaFoldDB" id="A0A1G6IGF4"/>
<reference evidence="2 3" key="1">
    <citation type="submission" date="2016-06" db="EMBL/GenBank/DDBJ databases">
        <authorList>
            <person name="Olsen C.W."/>
            <person name="Carey S."/>
            <person name="Hinshaw L."/>
            <person name="Karasin A.I."/>
        </authorList>
    </citation>
    <scope>NUCLEOTIDE SEQUENCE [LARGE SCALE GENOMIC DNA]</scope>
    <source>
        <strain evidence="2 3">LZ-22</strain>
    </source>
</reference>
<name>A0A1G6IGF4_9ACTN</name>
<proteinExistence type="predicted"/>
<dbReference type="EMBL" id="FMYF01000016">
    <property type="protein sequence ID" value="SDC05551.1"/>
    <property type="molecule type" value="Genomic_DNA"/>
</dbReference>
<gene>
    <name evidence="2" type="ORF">GA0111570_11633</name>
</gene>
<dbReference type="RefSeq" id="WP_092613764.1">
    <property type="nucleotide sequence ID" value="NZ_FMYF01000016.1"/>
</dbReference>
<evidence type="ECO:0000259" key="1">
    <source>
        <dbReference type="Pfam" id="PF08378"/>
    </source>
</evidence>
<sequence>MAVELIPEEPTYVTESERLVGQRLVEQLPDGSVVFAGLRFTGERDHEVDFVCLIPDAGIAVVEVKGGSVYHDGGEWCVGAGPERRTFHIDQAEQNKYAVRGYVEVDERWRGRSRLRTEHVLVTPYTDWAEDFHAPGLERWQVVGRRDLKHLGDRLRDMCIQRGGGGRVPTAEDLDLVRTILRGHHHPVASVEADADQREGRADRLTKEQAMLLGITRFVPRTEVRGCAGSGKTVLALTQAKQLARGHCDLAPQRVALLCYSIGLAEHFRRELAKVGRKHRPAFVGTFAALGRSWGAPDGTREDSDFWEHRLPEQMRELAEALPWEEKFDAIIVDEGQDFADSWWLPLLAALRDEETGRLHVYSDEQQRVFQRFGRPPVSLVPLVLDHNLRNTKQIATTFLPLAGARMELRGESGPEVEFVATTTEDALDAADDQVDRLLDEGWDPAHVMVLTTGKRHPVQLERQQSYGQEGYWATFWEGDDVFYGHVLGCKGLERRAVILCLNEHGSRDRGKERLYVGLSRATDRLVVVGDPQVVRAMGGEAVARQLGI</sequence>
<accession>A0A1G6IGF4</accession>
<feature type="domain" description="NERD" evidence="1">
    <location>
        <begin position="15"/>
        <end position="103"/>
    </location>
</feature>
<dbReference type="STRING" id="1577474.GA0111570_11633"/>
<dbReference type="Pfam" id="PF08378">
    <property type="entry name" value="NERD"/>
    <property type="match status" value="1"/>
</dbReference>
<evidence type="ECO:0000313" key="2">
    <source>
        <dbReference type="EMBL" id="SDC05551.1"/>
    </source>
</evidence>
<organism evidence="2 3">
    <name type="scientific">Raineyella antarctica</name>
    <dbReference type="NCBI Taxonomy" id="1577474"/>
    <lineage>
        <taxon>Bacteria</taxon>
        <taxon>Bacillati</taxon>
        <taxon>Actinomycetota</taxon>
        <taxon>Actinomycetes</taxon>
        <taxon>Propionibacteriales</taxon>
        <taxon>Propionibacteriaceae</taxon>
        <taxon>Raineyella</taxon>
    </lineage>
</organism>
<evidence type="ECO:0000313" key="3">
    <source>
        <dbReference type="Proteomes" id="UP000199086"/>
    </source>
</evidence>
<dbReference type="InterPro" id="IPR027417">
    <property type="entry name" value="P-loop_NTPase"/>
</dbReference>
<dbReference type="Proteomes" id="UP000199086">
    <property type="component" value="Unassembled WGS sequence"/>
</dbReference>
<dbReference type="OrthoDB" id="4509614at2"/>